<name>A0ABU2WM21_9GAMM</name>
<gene>
    <name evidence="1" type="ORF">RM530_16430</name>
</gene>
<keyword evidence="2" id="KW-1185">Reference proteome</keyword>
<sequence length="77" mass="8965">MDSLLYSRGAERHPLVLEATVEFVRRSRRAVFIQRIWGGLWQLHHAFNGNTRASLFAAIAGEKISLVREFRKRLMLN</sequence>
<accession>A0ABU2WM21</accession>
<reference evidence="1 2" key="1">
    <citation type="submission" date="2023-09" db="EMBL/GenBank/DDBJ databases">
        <authorList>
            <person name="Rey-Velasco X."/>
        </authorList>
    </citation>
    <scope>NUCLEOTIDE SEQUENCE [LARGE SCALE GENOMIC DNA]</scope>
    <source>
        <strain evidence="1 2">W345</strain>
    </source>
</reference>
<proteinExistence type="predicted"/>
<dbReference type="EMBL" id="JAVRIC010000030">
    <property type="protein sequence ID" value="MDT0498933.1"/>
    <property type="molecule type" value="Genomic_DNA"/>
</dbReference>
<dbReference type="RefSeq" id="WP_311366345.1">
    <property type="nucleotide sequence ID" value="NZ_JAVRIC010000030.1"/>
</dbReference>
<evidence type="ECO:0000313" key="2">
    <source>
        <dbReference type="Proteomes" id="UP001254608"/>
    </source>
</evidence>
<dbReference type="Proteomes" id="UP001254608">
    <property type="component" value="Unassembled WGS sequence"/>
</dbReference>
<comment type="caution">
    <text evidence="1">The sequence shown here is derived from an EMBL/GenBank/DDBJ whole genome shotgun (WGS) entry which is preliminary data.</text>
</comment>
<protein>
    <submittedName>
        <fullName evidence="1">Uncharacterized protein</fullName>
    </submittedName>
</protein>
<organism evidence="1 2">
    <name type="scientific">Banduia mediterranea</name>
    <dbReference type="NCBI Taxonomy" id="3075609"/>
    <lineage>
        <taxon>Bacteria</taxon>
        <taxon>Pseudomonadati</taxon>
        <taxon>Pseudomonadota</taxon>
        <taxon>Gammaproteobacteria</taxon>
        <taxon>Nevskiales</taxon>
        <taxon>Algiphilaceae</taxon>
        <taxon>Banduia</taxon>
    </lineage>
</organism>
<evidence type="ECO:0000313" key="1">
    <source>
        <dbReference type="EMBL" id="MDT0498933.1"/>
    </source>
</evidence>